<name>A0A1H4AIB3_9RHOB</name>
<dbReference type="GO" id="GO:0016740">
    <property type="term" value="F:transferase activity"/>
    <property type="evidence" value="ECO:0007669"/>
    <property type="project" value="UniProtKB-KW"/>
</dbReference>
<dbReference type="EMBL" id="FNQM01000004">
    <property type="protein sequence ID" value="SEA35753.1"/>
    <property type="molecule type" value="Genomic_DNA"/>
</dbReference>
<dbReference type="InterPro" id="IPR010768">
    <property type="entry name" value="GATase1-like"/>
</dbReference>
<accession>A0A1H4AIB3</accession>
<evidence type="ECO:0000313" key="3">
    <source>
        <dbReference type="Proteomes" id="UP000198703"/>
    </source>
</evidence>
<feature type="domain" description="Putative glutamine amidotransferase" evidence="1">
    <location>
        <begin position="4"/>
        <end position="60"/>
    </location>
</feature>
<keyword evidence="2" id="KW-0808">Transferase</keyword>
<evidence type="ECO:0000259" key="1">
    <source>
        <dbReference type="Pfam" id="PF07090"/>
    </source>
</evidence>
<dbReference type="Pfam" id="PF07090">
    <property type="entry name" value="GATase1_like"/>
    <property type="match status" value="1"/>
</dbReference>
<keyword evidence="2" id="KW-0315">Glutamine amidotransferase</keyword>
<dbReference type="AlphaFoldDB" id="A0A1H4AIB3"/>
<reference evidence="2 3" key="1">
    <citation type="submission" date="2016-10" db="EMBL/GenBank/DDBJ databases">
        <authorList>
            <person name="de Groot N.N."/>
        </authorList>
    </citation>
    <scope>NUCLEOTIDE SEQUENCE [LARGE SCALE GENOMIC DNA]</scope>
    <source>
        <strain evidence="2 3">DSM 15345</strain>
    </source>
</reference>
<organism evidence="2 3">
    <name type="scientific">Rubrimonas cliftonensis</name>
    <dbReference type="NCBI Taxonomy" id="89524"/>
    <lineage>
        <taxon>Bacteria</taxon>
        <taxon>Pseudomonadati</taxon>
        <taxon>Pseudomonadota</taxon>
        <taxon>Alphaproteobacteria</taxon>
        <taxon>Rhodobacterales</taxon>
        <taxon>Paracoccaceae</taxon>
        <taxon>Rubrimonas</taxon>
    </lineage>
</organism>
<keyword evidence="3" id="KW-1185">Reference proteome</keyword>
<proteinExistence type="predicted"/>
<dbReference type="STRING" id="89524.SAMN05444370_104245"/>
<dbReference type="Proteomes" id="UP000198703">
    <property type="component" value="Unassembled WGS sequence"/>
</dbReference>
<sequence>MKPRILLAGEGWVSAATRFKGFDQFGSVTFHLGAEPLVAALKARWDVRYMPAHDCATEFP</sequence>
<gene>
    <name evidence="2" type="ORF">SAMN05444370_104245</name>
</gene>
<evidence type="ECO:0000313" key="2">
    <source>
        <dbReference type="EMBL" id="SEA35753.1"/>
    </source>
</evidence>
<protein>
    <submittedName>
        <fullName evidence="2">Putative glutamine amidotransferase</fullName>
    </submittedName>
</protein>